<dbReference type="EMBL" id="MCYL01000002">
    <property type="protein sequence ID" value="PML59456.1"/>
    <property type="molecule type" value="Genomic_DNA"/>
</dbReference>
<comment type="caution">
    <text evidence="2">The sequence shown here is derived from an EMBL/GenBank/DDBJ whole genome shotgun (WGS) entry which is preliminary data.</text>
</comment>
<sequence>MKVKSLLLCAVLASPSIHALEFTTNATEEDYQMAGMYLTLLDTYANNPIFCKSYSTPNTNKALKELRLLKSSMNPWYETEYNQGVAAGMAAIEHEKTLINGSMTRAQCDASDKSTGDGWSKIVAAWKRVYFVR</sequence>
<organism evidence="2 3">
    <name type="scientific">Vibrio lentus</name>
    <dbReference type="NCBI Taxonomy" id="136468"/>
    <lineage>
        <taxon>Bacteria</taxon>
        <taxon>Pseudomonadati</taxon>
        <taxon>Pseudomonadota</taxon>
        <taxon>Gammaproteobacteria</taxon>
        <taxon>Vibrionales</taxon>
        <taxon>Vibrionaceae</taxon>
        <taxon>Vibrio</taxon>
    </lineage>
</organism>
<evidence type="ECO:0000313" key="2">
    <source>
        <dbReference type="EMBL" id="PML59456.1"/>
    </source>
</evidence>
<feature type="chain" id="PRO_5014666351" evidence="1">
    <location>
        <begin position="20"/>
        <end position="133"/>
    </location>
</feature>
<keyword evidence="1" id="KW-0732">Signal</keyword>
<evidence type="ECO:0000256" key="1">
    <source>
        <dbReference type="SAM" id="SignalP"/>
    </source>
</evidence>
<feature type="signal peptide" evidence="1">
    <location>
        <begin position="1"/>
        <end position="19"/>
    </location>
</feature>
<gene>
    <name evidence="2" type="ORF">BCT74_02645</name>
</gene>
<proteinExistence type="predicted"/>
<name>A0A2N7IMQ0_9VIBR</name>
<evidence type="ECO:0000313" key="3">
    <source>
        <dbReference type="Proteomes" id="UP000235746"/>
    </source>
</evidence>
<dbReference type="AlphaFoldDB" id="A0A2N7IMQ0"/>
<protein>
    <submittedName>
        <fullName evidence="2">Uncharacterized protein</fullName>
    </submittedName>
</protein>
<reference evidence="3" key="1">
    <citation type="submission" date="2016-07" db="EMBL/GenBank/DDBJ databases">
        <title>Nontailed viruses are major unrecognized killers of bacteria in the ocean.</title>
        <authorList>
            <person name="Kauffman K."/>
            <person name="Hussain F."/>
            <person name="Yang J."/>
            <person name="Arevalo P."/>
            <person name="Brown J."/>
            <person name="Cutler M."/>
            <person name="Kelly L."/>
            <person name="Polz M.F."/>
        </authorList>
    </citation>
    <scope>NUCLEOTIDE SEQUENCE [LARGE SCALE GENOMIC DNA]</scope>
    <source>
        <strain evidence="3">10N.261.51.B8</strain>
    </source>
</reference>
<dbReference type="Proteomes" id="UP000235746">
    <property type="component" value="Unassembled WGS sequence"/>
</dbReference>
<dbReference type="RefSeq" id="WP_102558415.1">
    <property type="nucleotide sequence ID" value="NZ_MCYL01000002.1"/>
</dbReference>
<accession>A0A2N7IMQ0</accession>